<dbReference type="PANTHER" id="PTHR37316">
    <property type="entry name" value="TEICHOIC ACID GLYCEROL-PHOSPHATE PRIMASE"/>
    <property type="match status" value="1"/>
</dbReference>
<dbReference type="Proteomes" id="UP001181247">
    <property type="component" value="Unassembled WGS sequence"/>
</dbReference>
<dbReference type="GO" id="GO:0019350">
    <property type="term" value="P:teichoic acid biosynthetic process"/>
    <property type="evidence" value="ECO:0007669"/>
    <property type="project" value="UniProtKB-KW"/>
</dbReference>
<sequence>MRKRIYFIPHNNCDTDKYDIINYTSDNVLSLFNYILESGKYTEYELCVEIDNNSKICQYQEYCLKKNISQKVYFLTRLKRPLWNNKIREIIRNYLFIFSSMYVFVDTFYYNFSFKKHKQKVVCLGYYTPFKDDYHLGNKFYENIRKKIDLSFDYHISTSSLSSRIISIDSGIRYSKFLNLGFPRNDNLLNFENKKVILEKLSNLLKCQFEKIVLYTPTFRDYEKSVLKKRGLFGYDDELFLYKLSRILEKNNSVLLMKLHPFQNVNVFSSMEFHNIFVWTPIDYLGLYDIMAVSDVLITDYTSAYFDFLLLDKPVVFNFYDFEEYSETRGFSFTPIKNFCAGTMIYSSEELLNYINEVLIKGTDNYCEKRHYVNSFFNEFIDNKSSERICNKILL</sequence>
<evidence type="ECO:0000256" key="7">
    <source>
        <dbReference type="SAM" id="Phobius"/>
    </source>
</evidence>
<dbReference type="PANTHER" id="PTHR37316:SF3">
    <property type="entry name" value="TEICHOIC ACID GLYCEROL-PHOSPHATE TRANSFERASE"/>
    <property type="match status" value="1"/>
</dbReference>
<protein>
    <submittedName>
        <fullName evidence="8">CDP-glycerol glycerophosphotransferase family protein</fullName>
    </submittedName>
</protein>
<dbReference type="GO" id="GO:0047355">
    <property type="term" value="F:CDP-glycerol glycerophosphotransferase activity"/>
    <property type="evidence" value="ECO:0007669"/>
    <property type="project" value="InterPro"/>
</dbReference>
<accession>A0AAE4IE98</accession>
<proteinExistence type="inferred from homology"/>
<keyword evidence="7" id="KW-0812">Transmembrane</keyword>
<evidence type="ECO:0000256" key="4">
    <source>
        <dbReference type="ARBA" id="ARBA00022679"/>
    </source>
</evidence>
<dbReference type="SUPFAM" id="SSF53756">
    <property type="entry name" value="UDP-Glycosyltransferase/glycogen phosphorylase"/>
    <property type="match status" value="1"/>
</dbReference>
<evidence type="ECO:0000313" key="9">
    <source>
        <dbReference type="Proteomes" id="UP001181247"/>
    </source>
</evidence>
<dbReference type="InterPro" id="IPR043149">
    <property type="entry name" value="TagF_N"/>
</dbReference>
<dbReference type="Gene3D" id="3.40.50.11820">
    <property type="match status" value="1"/>
</dbReference>
<dbReference type="AlphaFoldDB" id="A0AAE4IE98"/>
<dbReference type="RefSeq" id="WP_165853815.1">
    <property type="nucleotide sequence ID" value="NZ_CP072239.1"/>
</dbReference>
<feature type="transmembrane region" description="Helical" evidence="7">
    <location>
        <begin position="94"/>
        <end position="112"/>
    </location>
</feature>
<evidence type="ECO:0000256" key="2">
    <source>
        <dbReference type="ARBA" id="ARBA00010488"/>
    </source>
</evidence>
<keyword evidence="6 7" id="KW-0472">Membrane</keyword>
<dbReference type="InterPro" id="IPR043148">
    <property type="entry name" value="TagF_C"/>
</dbReference>
<evidence type="ECO:0000256" key="1">
    <source>
        <dbReference type="ARBA" id="ARBA00004202"/>
    </source>
</evidence>
<organism evidence="8 9">
    <name type="scientific">Bacteroides uniformis</name>
    <dbReference type="NCBI Taxonomy" id="820"/>
    <lineage>
        <taxon>Bacteria</taxon>
        <taxon>Pseudomonadati</taxon>
        <taxon>Bacteroidota</taxon>
        <taxon>Bacteroidia</taxon>
        <taxon>Bacteroidales</taxon>
        <taxon>Bacteroidaceae</taxon>
        <taxon>Bacteroides</taxon>
    </lineage>
</organism>
<dbReference type="InterPro" id="IPR051612">
    <property type="entry name" value="Teichoic_Acid_Biosynth"/>
</dbReference>
<dbReference type="Pfam" id="PF04464">
    <property type="entry name" value="Glyphos_transf"/>
    <property type="match status" value="1"/>
</dbReference>
<keyword evidence="3" id="KW-1003">Cell membrane</keyword>
<keyword evidence="4" id="KW-0808">Transferase</keyword>
<dbReference type="InterPro" id="IPR007554">
    <property type="entry name" value="Glycerophosphate_synth"/>
</dbReference>
<name>A0AAE4IE98_BACUN</name>
<comment type="subcellular location">
    <subcellularLocation>
        <location evidence="1">Cell membrane</location>
        <topology evidence="1">Peripheral membrane protein</topology>
    </subcellularLocation>
</comment>
<keyword evidence="5" id="KW-0777">Teichoic acid biosynthesis</keyword>
<evidence type="ECO:0000256" key="3">
    <source>
        <dbReference type="ARBA" id="ARBA00022475"/>
    </source>
</evidence>
<evidence type="ECO:0000313" key="8">
    <source>
        <dbReference type="EMBL" id="MDU0245155.1"/>
    </source>
</evidence>
<evidence type="ECO:0000256" key="6">
    <source>
        <dbReference type="ARBA" id="ARBA00023136"/>
    </source>
</evidence>
<reference evidence="8" key="1">
    <citation type="submission" date="2023-10" db="EMBL/GenBank/DDBJ databases">
        <title>Genome of Potential pathogenic bacteria in Crohn's disease.</title>
        <authorList>
            <person name="Rodriguez-Palacios A."/>
        </authorList>
    </citation>
    <scope>NUCLEOTIDE SEQUENCE</scope>
    <source>
        <strain evidence="8">CavFT-hAR50</strain>
    </source>
</reference>
<keyword evidence="7" id="KW-1133">Transmembrane helix</keyword>
<dbReference type="Gene3D" id="3.40.50.12580">
    <property type="match status" value="1"/>
</dbReference>
<gene>
    <name evidence="8" type="ORF">RVH16_10585</name>
</gene>
<dbReference type="EMBL" id="JAWDEU010000002">
    <property type="protein sequence ID" value="MDU0245155.1"/>
    <property type="molecule type" value="Genomic_DNA"/>
</dbReference>
<evidence type="ECO:0000256" key="5">
    <source>
        <dbReference type="ARBA" id="ARBA00022944"/>
    </source>
</evidence>
<dbReference type="GO" id="GO:0005886">
    <property type="term" value="C:plasma membrane"/>
    <property type="evidence" value="ECO:0007669"/>
    <property type="project" value="UniProtKB-SubCell"/>
</dbReference>
<comment type="similarity">
    <text evidence="2">Belongs to the CDP-glycerol glycerophosphotransferase family.</text>
</comment>
<comment type="caution">
    <text evidence="8">The sequence shown here is derived from an EMBL/GenBank/DDBJ whole genome shotgun (WGS) entry which is preliminary data.</text>
</comment>